<accession>A0ACB9GNW0</accession>
<protein>
    <submittedName>
        <fullName evidence="1">Uncharacterized protein</fullName>
    </submittedName>
</protein>
<reference evidence="1 2" key="2">
    <citation type="journal article" date="2022" name="Mol. Ecol. Resour.">
        <title>The genomes of chicory, endive, great burdock and yacon provide insights into Asteraceae paleo-polyploidization history and plant inulin production.</title>
        <authorList>
            <person name="Fan W."/>
            <person name="Wang S."/>
            <person name="Wang H."/>
            <person name="Wang A."/>
            <person name="Jiang F."/>
            <person name="Liu H."/>
            <person name="Zhao H."/>
            <person name="Xu D."/>
            <person name="Zhang Y."/>
        </authorList>
    </citation>
    <scope>NUCLEOTIDE SEQUENCE [LARGE SCALE GENOMIC DNA]</scope>
    <source>
        <strain evidence="2">cv. Yunnan</strain>
        <tissue evidence="1">Leaves</tissue>
    </source>
</reference>
<evidence type="ECO:0000313" key="2">
    <source>
        <dbReference type="Proteomes" id="UP001056120"/>
    </source>
</evidence>
<evidence type="ECO:0000313" key="1">
    <source>
        <dbReference type="EMBL" id="KAI3784670.1"/>
    </source>
</evidence>
<organism evidence="1 2">
    <name type="scientific">Smallanthus sonchifolius</name>
    <dbReference type="NCBI Taxonomy" id="185202"/>
    <lineage>
        <taxon>Eukaryota</taxon>
        <taxon>Viridiplantae</taxon>
        <taxon>Streptophyta</taxon>
        <taxon>Embryophyta</taxon>
        <taxon>Tracheophyta</taxon>
        <taxon>Spermatophyta</taxon>
        <taxon>Magnoliopsida</taxon>
        <taxon>eudicotyledons</taxon>
        <taxon>Gunneridae</taxon>
        <taxon>Pentapetalae</taxon>
        <taxon>asterids</taxon>
        <taxon>campanulids</taxon>
        <taxon>Asterales</taxon>
        <taxon>Asteraceae</taxon>
        <taxon>Asteroideae</taxon>
        <taxon>Heliantheae alliance</taxon>
        <taxon>Millerieae</taxon>
        <taxon>Smallanthus</taxon>
    </lineage>
</organism>
<reference evidence="2" key="1">
    <citation type="journal article" date="2022" name="Mol. Ecol. Resour.">
        <title>The genomes of chicory, endive, great burdock and yacon provide insights into Asteraceae palaeo-polyploidization history and plant inulin production.</title>
        <authorList>
            <person name="Fan W."/>
            <person name="Wang S."/>
            <person name="Wang H."/>
            <person name="Wang A."/>
            <person name="Jiang F."/>
            <person name="Liu H."/>
            <person name="Zhao H."/>
            <person name="Xu D."/>
            <person name="Zhang Y."/>
        </authorList>
    </citation>
    <scope>NUCLEOTIDE SEQUENCE [LARGE SCALE GENOMIC DNA]</scope>
    <source>
        <strain evidence="2">cv. Yunnan</strain>
    </source>
</reference>
<proteinExistence type="predicted"/>
<name>A0ACB9GNW0_9ASTR</name>
<keyword evidence="2" id="KW-1185">Reference proteome</keyword>
<dbReference type="Proteomes" id="UP001056120">
    <property type="component" value="Linkage Group LG14"/>
</dbReference>
<gene>
    <name evidence="1" type="ORF">L1987_43773</name>
</gene>
<dbReference type="EMBL" id="CM042031">
    <property type="protein sequence ID" value="KAI3784670.1"/>
    <property type="molecule type" value="Genomic_DNA"/>
</dbReference>
<comment type="caution">
    <text evidence="1">The sequence shown here is derived from an EMBL/GenBank/DDBJ whole genome shotgun (WGS) entry which is preliminary data.</text>
</comment>
<sequence>MSLLIDVILKLRFLIWFWTCKFKNWEINSMRSATVTVLFFLSKMYPLNVEHLSSDESHGGDKRKAKQPAQENTNQKKSKKTERSSVWKVFDTKYTDEDGILKAGCKYCKKGMRCDTGKNDTSALRRHIRICPENPDKMKGIQLVCENG</sequence>